<keyword evidence="1" id="KW-0963">Cytoplasm</keyword>
<dbReference type="PANTHER" id="PTHR34298">
    <property type="entry name" value="SEGREGATION AND CONDENSATION PROTEIN B"/>
    <property type="match status" value="1"/>
</dbReference>
<dbReference type="PANTHER" id="PTHR34298:SF2">
    <property type="entry name" value="SEGREGATION AND CONDENSATION PROTEIN B"/>
    <property type="match status" value="1"/>
</dbReference>
<dbReference type="SUPFAM" id="SSF46785">
    <property type="entry name" value="Winged helix' DNA-binding domain"/>
    <property type="match status" value="2"/>
</dbReference>
<proteinExistence type="predicted"/>
<dbReference type="RefSeq" id="WP_309954870.1">
    <property type="nucleotide sequence ID" value="NZ_CP136414.1"/>
</dbReference>
<gene>
    <name evidence="5" type="ORF">J2S36_000329</name>
</gene>
<dbReference type="PIRSF" id="PIRSF019345">
    <property type="entry name" value="ScpB"/>
    <property type="match status" value="1"/>
</dbReference>
<dbReference type="NCBIfam" id="TIGR00281">
    <property type="entry name" value="SMC-Scp complex subunit ScpB"/>
    <property type="match status" value="1"/>
</dbReference>
<name>A0ABU1T0F2_9ACTO</name>
<keyword evidence="4" id="KW-0131">Cell cycle</keyword>
<evidence type="ECO:0000256" key="4">
    <source>
        <dbReference type="ARBA" id="ARBA00023306"/>
    </source>
</evidence>
<organism evidence="5 6">
    <name type="scientific">Arcanobacterium hippocoleae</name>
    <dbReference type="NCBI Taxonomy" id="149017"/>
    <lineage>
        <taxon>Bacteria</taxon>
        <taxon>Bacillati</taxon>
        <taxon>Actinomycetota</taxon>
        <taxon>Actinomycetes</taxon>
        <taxon>Actinomycetales</taxon>
        <taxon>Actinomycetaceae</taxon>
        <taxon>Arcanobacterium</taxon>
    </lineage>
</organism>
<dbReference type="InterPro" id="IPR005234">
    <property type="entry name" value="ScpB_csome_segregation"/>
</dbReference>
<protein>
    <submittedName>
        <fullName evidence="5">Segregation and condensation protein B</fullName>
    </submittedName>
</protein>
<comment type="caution">
    <text evidence="5">The sequence shown here is derived from an EMBL/GenBank/DDBJ whole genome shotgun (WGS) entry which is preliminary data.</text>
</comment>
<evidence type="ECO:0000256" key="1">
    <source>
        <dbReference type="ARBA" id="ARBA00022490"/>
    </source>
</evidence>
<evidence type="ECO:0000313" key="6">
    <source>
        <dbReference type="Proteomes" id="UP001266099"/>
    </source>
</evidence>
<reference evidence="5 6" key="1">
    <citation type="submission" date="2023-07" db="EMBL/GenBank/DDBJ databases">
        <title>Sequencing the genomes of 1000 actinobacteria strains.</title>
        <authorList>
            <person name="Klenk H.-P."/>
        </authorList>
    </citation>
    <scope>NUCLEOTIDE SEQUENCE [LARGE SCALE GENOMIC DNA]</scope>
    <source>
        <strain evidence="5 6">DSM 15539</strain>
    </source>
</reference>
<dbReference type="InterPro" id="IPR036388">
    <property type="entry name" value="WH-like_DNA-bd_sf"/>
</dbReference>
<dbReference type="Proteomes" id="UP001266099">
    <property type="component" value="Unassembled WGS sequence"/>
</dbReference>
<dbReference type="InterPro" id="IPR036390">
    <property type="entry name" value="WH_DNA-bd_sf"/>
</dbReference>
<keyword evidence="6" id="KW-1185">Reference proteome</keyword>
<evidence type="ECO:0000256" key="3">
    <source>
        <dbReference type="ARBA" id="ARBA00022829"/>
    </source>
</evidence>
<keyword evidence="3" id="KW-0159">Chromosome partition</keyword>
<accession>A0ABU1T0F2</accession>
<evidence type="ECO:0000256" key="2">
    <source>
        <dbReference type="ARBA" id="ARBA00022618"/>
    </source>
</evidence>
<dbReference type="Pfam" id="PF04079">
    <property type="entry name" value="SMC_ScpB"/>
    <property type="match status" value="1"/>
</dbReference>
<dbReference type="EMBL" id="JAVDUJ010000001">
    <property type="protein sequence ID" value="MDR6938786.1"/>
    <property type="molecule type" value="Genomic_DNA"/>
</dbReference>
<dbReference type="Gene3D" id="1.10.10.10">
    <property type="entry name" value="Winged helix-like DNA-binding domain superfamily/Winged helix DNA-binding domain"/>
    <property type="match status" value="2"/>
</dbReference>
<keyword evidence="2" id="KW-0132">Cell division</keyword>
<sequence length="198" mass="21811">MQNNGSQILANNAEAQFAKGALEAILMVAADPVSVDDLSKALDLRAGIVDQLLRELAAQYADSEFPRGFQLREVGGGWRFYSHPHYADIVRGFVTAGQKQQLSVQALETLAIIAYRQPITRAQISAIRGVDVDGVVRTLQIRGLVEQVGVTQDTGASLYQTTAYFMERMGLNSLDEMPDLAPYLPDNEILEEIEKEIK</sequence>
<evidence type="ECO:0000313" key="5">
    <source>
        <dbReference type="EMBL" id="MDR6938786.1"/>
    </source>
</evidence>